<dbReference type="OrthoDB" id="21690at10239"/>
<keyword evidence="2" id="KW-1185">Reference proteome</keyword>
<evidence type="ECO:0000313" key="2">
    <source>
        <dbReference type="Proteomes" id="UP000000872"/>
    </source>
</evidence>
<proteinExistence type="predicted"/>
<protein>
    <submittedName>
        <fullName evidence="1">AMV134</fullName>
    </submittedName>
</protein>
<organismHost>
    <name type="scientific">Amsacta</name>
    <dbReference type="NCBI Taxonomy" id="340055"/>
</organismHost>
<accession>Q9EMR5</accession>
<dbReference type="InterPro" id="IPR032675">
    <property type="entry name" value="LRR_dom_sf"/>
</dbReference>
<organism evidence="1 2">
    <name type="scientific">Amsacta moorei entomopoxvirus</name>
    <name type="common">AmEPV</name>
    <dbReference type="NCBI Taxonomy" id="28321"/>
    <lineage>
        <taxon>Viruses</taxon>
        <taxon>Varidnaviria</taxon>
        <taxon>Bamfordvirae</taxon>
        <taxon>Nucleocytoviricota</taxon>
        <taxon>Pokkesviricetes</taxon>
        <taxon>Chitovirales</taxon>
        <taxon>Poxviridae</taxon>
        <taxon>Entomopoxvirinae</taxon>
        <taxon>Betaentomopoxvirus</taxon>
    </lineage>
</organism>
<dbReference type="Gene3D" id="3.80.10.10">
    <property type="entry name" value="Ribonuclease Inhibitor"/>
    <property type="match status" value="2"/>
</dbReference>
<dbReference type="RefSeq" id="NP_064916.1">
    <property type="nucleotide sequence ID" value="NC_002520.1"/>
</dbReference>
<name>Q9EMR5_AMEPV</name>
<dbReference type="KEGG" id="vg:1494724"/>
<dbReference type="GeneID" id="1494724"/>
<dbReference type="InterPro" id="IPR001611">
    <property type="entry name" value="Leu-rich_rpt"/>
</dbReference>
<reference evidence="1 2" key="1">
    <citation type="journal article" date="2000" name="Virology">
        <title>Complete genomic sequence of the Amsacta moorei entomopoxvirus: analysis and comparison with other poxviruses.</title>
        <authorList>
            <person name="Bawden A.L."/>
            <person name="Glassberg K.J."/>
            <person name="Diggans J."/>
            <person name="Shaw R."/>
            <person name="Farmerie W."/>
            <person name="Moyer R.W."/>
        </authorList>
    </citation>
    <scope>NUCLEOTIDE SEQUENCE [LARGE SCALE GENOMIC DNA]</scope>
</reference>
<dbReference type="SUPFAM" id="SSF52058">
    <property type="entry name" value="L domain-like"/>
    <property type="match status" value="1"/>
</dbReference>
<evidence type="ECO:0000313" key="1">
    <source>
        <dbReference type="EMBL" id="AAG02840.1"/>
    </source>
</evidence>
<dbReference type="PROSITE" id="PS51450">
    <property type="entry name" value="LRR"/>
    <property type="match status" value="1"/>
</dbReference>
<dbReference type="EMBL" id="AF250284">
    <property type="protein sequence ID" value="AAG02840.1"/>
    <property type="molecule type" value="Genomic_DNA"/>
</dbReference>
<sequence>MNKEEAQEYLNNLTDEKIVFSKVQHIIKYDIIKKLYIDKCEDIIDYEILKDLQNLEELHILHNNNNILYHIPKCIKILNISDLDIDNVNFLHYLENLINLNISNNEFCNIMEILLPKTIEVLDCSICSIENYEFIERLKNLKKLNISHNSINNLSDYLSETIEELIMECININNYEFLEKFTNLKRLNISYNNSYIASLDGIPKTIEYLDIYNSNIENIIYKIQQFSNLEKWNCSVNINYPEKLSIINLNIFKNLKFLDLTDIIIDSNIYLKNTSLQKLIIDFNMNNNDIEIQLPLSLEFIHIKNNKNINNYYYISDLQLKKIILDECVVEYLFTQKNYSVETILFISTKYSLSSYNFKCLNNLKNLKKLILDTHNEYNINKINMPDTINHIIISDICLLKNINYIKKLKNLYKFEINNMHVEDEINYEFNNIIIDLSSTNIKHIKINYNINNKNIINRILYMFPFSIEIIEYLDCDNYPLFLQISHENLKKIIIDSNYLFREYIIDYYQCKKIIIQQICARNNIEDDDIETVDI</sequence>
<dbReference type="Proteomes" id="UP000000872">
    <property type="component" value="Segment"/>
</dbReference>
<gene>
    <name evidence="1" type="primary">AMV134</name>
</gene>